<sequence>MKGTLFLTGGSGFIGSALRARLAQGAWDLRCLSRQAPAADDGTAYVTGDLLSPETYRDALSGADVAVHLAASVGKVSPKEHWRVNLEGTRALIGACRQSGVSHILHVSTIAAGYPDQAFYPYAQSKAAAEALVRESGLAFTILRPTVVLGPRSPAWASLRRIARLPVIPLPQGARAVRIQPVDVDEVARAIAIVLDEWRFAGETLDVGGADPEMLGDFLRAVRRSTGGAAARLVRVPLAPTRLALAALEPVLRPVLPLTAGQLALFANDSTATPNWLMDRLRPHSPPLPDLLDRLAGPPLAEGPLPPAPADDPEDAAAECEVFARYLTGMPPEADTLRHYLAALQAHGLTATAPLSDFDRTSLRLARKGEWMARCIDAYCALFARRGALRRRLIILAAILENRAPTNALFEAPQARGVIGTGLALAATGATFSLALACGAASLGVARLARAGRA</sequence>
<evidence type="ECO:0000313" key="4">
    <source>
        <dbReference type="EMBL" id="MBC2665151.1"/>
    </source>
</evidence>
<accession>A0A7X1FQK4</accession>
<dbReference type="Gene3D" id="3.40.50.720">
    <property type="entry name" value="NAD(P)-binding Rossmann-like Domain"/>
    <property type="match status" value="1"/>
</dbReference>
<dbReference type="AlphaFoldDB" id="A0A7X1FQK4"/>
<evidence type="ECO:0000259" key="3">
    <source>
        <dbReference type="Pfam" id="PF01370"/>
    </source>
</evidence>
<dbReference type="EMBL" id="JACLAW010000004">
    <property type="protein sequence ID" value="MBC2665151.1"/>
    <property type="molecule type" value="Genomic_DNA"/>
</dbReference>
<comment type="caution">
    <text evidence="4">The sequence shown here is derived from an EMBL/GenBank/DDBJ whole genome shotgun (WGS) entry which is preliminary data.</text>
</comment>
<dbReference type="SUPFAM" id="SSF51735">
    <property type="entry name" value="NAD(P)-binding Rossmann-fold domains"/>
    <property type="match status" value="1"/>
</dbReference>
<reference evidence="4 5" key="1">
    <citation type="submission" date="2020-08" db="EMBL/GenBank/DDBJ databases">
        <title>The genome sequence of type strain Novosphingobium flavum NBRC 111647.</title>
        <authorList>
            <person name="Liu Y."/>
        </authorList>
    </citation>
    <scope>NUCLEOTIDE SEQUENCE [LARGE SCALE GENOMIC DNA]</scope>
    <source>
        <strain evidence="4 5">NBRC 111647</strain>
    </source>
</reference>
<gene>
    <name evidence="4" type="ORF">H7F51_06445</name>
</gene>
<dbReference type="InterPro" id="IPR036291">
    <property type="entry name" value="NAD(P)-bd_dom_sf"/>
</dbReference>
<feature type="domain" description="NAD-dependent epimerase/dehydratase" evidence="3">
    <location>
        <begin position="6"/>
        <end position="200"/>
    </location>
</feature>
<dbReference type="Proteomes" id="UP000566813">
    <property type="component" value="Unassembled WGS sequence"/>
</dbReference>
<proteinExistence type="predicted"/>
<dbReference type="PANTHER" id="PTHR12126:SF11">
    <property type="entry name" value="NADH DEHYDROGENASE [UBIQUINONE] 1 ALPHA SUBCOMPLEX SUBUNIT 9, MITOCHONDRIAL"/>
    <property type="match status" value="1"/>
</dbReference>
<keyword evidence="2" id="KW-0812">Transmembrane</keyword>
<keyword evidence="2" id="KW-0472">Membrane</keyword>
<keyword evidence="2" id="KW-1133">Transmembrane helix</keyword>
<dbReference type="RefSeq" id="WP_185663415.1">
    <property type="nucleotide sequence ID" value="NZ_JACLAW010000004.1"/>
</dbReference>
<dbReference type="Pfam" id="PF01370">
    <property type="entry name" value="Epimerase"/>
    <property type="match status" value="1"/>
</dbReference>
<dbReference type="GO" id="GO:0044877">
    <property type="term" value="F:protein-containing complex binding"/>
    <property type="evidence" value="ECO:0007669"/>
    <property type="project" value="TreeGrafter"/>
</dbReference>
<name>A0A7X1FQK4_9SPHN</name>
<dbReference type="PANTHER" id="PTHR12126">
    <property type="entry name" value="NADH-UBIQUINONE OXIDOREDUCTASE 39 KDA SUBUNIT-RELATED"/>
    <property type="match status" value="1"/>
</dbReference>
<protein>
    <submittedName>
        <fullName evidence="4">NAD(P)H-binding protein</fullName>
    </submittedName>
</protein>
<dbReference type="InterPro" id="IPR001509">
    <property type="entry name" value="Epimerase_deHydtase"/>
</dbReference>
<evidence type="ECO:0000256" key="2">
    <source>
        <dbReference type="SAM" id="Phobius"/>
    </source>
</evidence>
<evidence type="ECO:0000256" key="1">
    <source>
        <dbReference type="SAM" id="MobiDB-lite"/>
    </source>
</evidence>
<evidence type="ECO:0000313" key="5">
    <source>
        <dbReference type="Proteomes" id="UP000566813"/>
    </source>
</evidence>
<feature type="transmembrane region" description="Helical" evidence="2">
    <location>
        <begin position="423"/>
        <end position="446"/>
    </location>
</feature>
<dbReference type="InterPro" id="IPR051207">
    <property type="entry name" value="ComplexI_NDUFA9_subunit"/>
</dbReference>
<feature type="region of interest" description="Disordered" evidence="1">
    <location>
        <begin position="288"/>
        <end position="314"/>
    </location>
</feature>
<organism evidence="4 5">
    <name type="scientific">Novosphingobium flavum</name>
    <dbReference type="NCBI Taxonomy" id="1778672"/>
    <lineage>
        <taxon>Bacteria</taxon>
        <taxon>Pseudomonadati</taxon>
        <taxon>Pseudomonadota</taxon>
        <taxon>Alphaproteobacteria</taxon>
        <taxon>Sphingomonadales</taxon>
        <taxon>Sphingomonadaceae</taxon>
        <taxon>Novosphingobium</taxon>
    </lineage>
</organism>
<keyword evidence="5" id="KW-1185">Reference proteome</keyword>